<dbReference type="InterPro" id="IPR024215">
    <property type="entry name" value="DUF3847"/>
</dbReference>
<reference evidence="1" key="1">
    <citation type="submission" date="2009-08" db="EMBL/GenBank/DDBJ databases">
        <authorList>
            <person name="Weinstock G."/>
            <person name="Sodergren E."/>
            <person name="Clifton S."/>
            <person name="Fulton L."/>
            <person name="Fulton B."/>
            <person name="Courtney L."/>
            <person name="Fronick C."/>
            <person name="Harrison M."/>
            <person name="Strong C."/>
            <person name="Farmer C."/>
            <person name="Delahaunty K."/>
            <person name="Markovic C."/>
            <person name="Hall O."/>
            <person name="Minx P."/>
            <person name="Tomlinson C."/>
            <person name="Mitreva M."/>
            <person name="Nelson J."/>
            <person name="Hou S."/>
            <person name="Wollam A."/>
            <person name="Pepin K.H."/>
            <person name="Johnson M."/>
            <person name="Bhonagiri V."/>
            <person name="Nash W.E."/>
            <person name="Warren W."/>
            <person name="Chinwalla A."/>
            <person name="Mardis E.R."/>
            <person name="Wilson R.K."/>
        </authorList>
    </citation>
    <scope>NUCLEOTIDE SEQUENCE [LARGE SCALE GENOMIC DNA]</scope>
    <source>
        <strain evidence="1">A2-165</strain>
    </source>
</reference>
<proteinExistence type="predicted"/>
<accession>C7H1D1</accession>
<comment type="caution">
    <text evidence="1">The sequence shown here is derived from an EMBL/GenBank/DDBJ whole genome shotgun (WGS) entry which is preliminary data.</text>
</comment>
<organism evidence="1 2">
    <name type="scientific">Faecalibacterium duncaniae (strain DSM 17677 / JCM 31915 / A2-165)</name>
    <name type="common">Faecalibacterium prausnitzii</name>
    <dbReference type="NCBI Taxonomy" id="411483"/>
    <lineage>
        <taxon>Bacteria</taxon>
        <taxon>Bacillati</taxon>
        <taxon>Bacillota</taxon>
        <taxon>Clostridia</taxon>
        <taxon>Eubacteriales</taxon>
        <taxon>Oscillospiraceae</taxon>
        <taxon>Faecalibacterium</taxon>
    </lineage>
</organism>
<sequence length="103" mass="12039">MTKPREKTREELQAEIEDGKKKIQQFENREKMLRQKLSKEERRTRSHRLIVRGAVFESIVPEAKTMTDEEAAALLRLALTSEPAREYLKKRGEGATSRKSLRN</sequence>
<dbReference type="Pfam" id="PF12958">
    <property type="entry name" value="DUF3847"/>
    <property type="match status" value="1"/>
</dbReference>
<dbReference type="OrthoDB" id="1971934at2"/>
<keyword evidence="2" id="KW-1185">Reference proteome</keyword>
<dbReference type="eggNOG" id="ENOG5032N5U">
    <property type="taxonomic scope" value="Bacteria"/>
</dbReference>
<dbReference type="EMBL" id="ACOP02000003">
    <property type="protein sequence ID" value="EEU98141.1"/>
    <property type="molecule type" value="Genomic_DNA"/>
</dbReference>
<dbReference type="HOGENOM" id="CLU_153097_2_1_9"/>
<dbReference type="AlphaFoldDB" id="C7H1D1"/>
<dbReference type="RefSeq" id="WP_005928591.1">
    <property type="nucleotide sequence ID" value="NZ_CP022479.1"/>
</dbReference>
<evidence type="ECO:0000313" key="1">
    <source>
        <dbReference type="EMBL" id="EEU98141.1"/>
    </source>
</evidence>
<name>C7H1D1_FAED2</name>
<protein>
    <submittedName>
        <fullName evidence="1">Uncharacterized protein</fullName>
    </submittedName>
</protein>
<dbReference type="STRING" id="411483.FAEPRAA2165_00069"/>
<dbReference type="Proteomes" id="UP000004619">
    <property type="component" value="Unassembled WGS sequence"/>
</dbReference>
<dbReference type="GeneID" id="90658869"/>
<evidence type="ECO:0000313" key="2">
    <source>
        <dbReference type="Proteomes" id="UP000004619"/>
    </source>
</evidence>
<gene>
    <name evidence="1" type="ORF">FAEPRAA2165_00069</name>
</gene>